<keyword evidence="4" id="KW-0808">Transferase</keyword>
<reference evidence="7 8" key="1">
    <citation type="submission" date="2020-08" db="EMBL/GenBank/DDBJ databases">
        <authorList>
            <person name="Koutsovoulos G."/>
            <person name="Danchin GJ E."/>
        </authorList>
    </citation>
    <scope>NUCLEOTIDE SEQUENCE [LARGE SCALE GENOMIC DNA]</scope>
</reference>
<dbReference type="GO" id="GO:0015020">
    <property type="term" value="F:glucuronosyltransferase activity"/>
    <property type="evidence" value="ECO:0007669"/>
    <property type="project" value="UniProtKB-EC"/>
</dbReference>
<dbReference type="AlphaFoldDB" id="A0A6V7WGY4"/>
<evidence type="ECO:0000256" key="1">
    <source>
        <dbReference type="ARBA" id="ARBA00009995"/>
    </source>
</evidence>
<sequence>MIKFIFILFLFKNIFSYKILVFSPTVSASHMILDARVADTLAKGGHDVTLLQIEFNLPFDSLKNITKYAKIKQIGSFTSTIDDQIFKDISNMAFQTITPIFILRLFIPYIKEANKKCEMLITERKEEIEKLRSEKYDVIITEQLFHCGSALAPLLDIRTHILLVSQPIPEHTASVLGLPYPTSYVPGLTLSGYSDKMSISERFFNLFFQMAGYYLSFEVYDSLTLIMRKHFGSNYPDIRQIIKDSPLILVNADEFVDFPRPLFSNIIYIGGIGMNEKIEESLNKLDDQLNFEMKKGKKGVVLFSFGTSMSTNELPKIFIQNLFKTFKEFSNYHFIVKVDITDNFIKEFATDIKNIFTINWIPQTKILNHPRLKLFITHCGYNSLLEAGTAGVPVLVIPFFFDQFRNARVAERNGWGLYFDKRLLLKSDEEFKIALQKILENER</sequence>
<accession>A0A6V7WGY4</accession>
<dbReference type="SUPFAM" id="SSF53756">
    <property type="entry name" value="UDP-Glycosyltransferase/glycogen phosphorylase"/>
    <property type="match status" value="1"/>
</dbReference>
<proteinExistence type="inferred from homology"/>
<dbReference type="OrthoDB" id="5835829at2759"/>
<evidence type="ECO:0000256" key="3">
    <source>
        <dbReference type="ARBA" id="ARBA00022676"/>
    </source>
</evidence>
<dbReference type="PANTHER" id="PTHR48043">
    <property type="entry name" value="EG:EG0003.4 PROTEIN-RELATED"/>
    <property type="match status" value="1"/>
</dbReference>
<dbReference type="InterPro" id="IPR002213">
    <property type="entry name" value="UDP_glucos_trans"/>
</dbReference>
<comment type="similarity">
    <text evidence="1">Belongs to the UDP-glycosyltransferase family.</text>
</comment>
<dbReference type="PANTHER" id="PTHR48043:SF143">
    <property type="entry name" value="UDP-GLUCURONOSYLTRANSFERASE"/>
    <property type="match status" value="1"/>
</dbReference>
<evidence type="ECO:0000313" key="8">
    <source>
        <dbReference type="Proteomes" id="UP000580250"/>
    </source>
</evidence>
<evidence type="ECO:0000256" key="5">
    <source>
        <dbReference type="ARBA" id="ARBA00047475"/>
    </source>
</evidence>
<organism evidence="7 8">
    <name type="scientific">Meloidogyne enterolobii</name>
    <name type="common">Root-knot nematode worm</name>
    <name type="synonym">Meloidogyne mayaguensis</name>
    <dbReference type="NCBI Taxonomy" id="390850"/>
    <lineage>
        <taxon>Eukaryota</taxon>
        <taxon>Metazoa</taxon>
        <taxon>Ecdysozoa</taxon>
        <taxon>Nematoda</taxon>
        <taxon>Chromadorea</taxon>
        <taxon>Rhabditida</taxon>
        <taxon>Tylenchina</taxon>
        <taxon>Tylenchomorpha</taxon>
        <taxon>Tylenchoidea</taxon>
        <taxon>Meloidogynidae</taxon>
        <taxon>Meloidogyninae</taxon>
        <taxon>Meloidogyne</taxon>
    </lineage>
</organism>
<name>A0A6V7WGY4_MELEN</name>
<comment type="catalytic activity">
    <reaction evidence="5">
        <text>glucuronate acceptor + UDP-alpha-D-glucuronate = acceptor beta-D-glucuronoside + UDP + H(+)</text>
        <dbReference type="Rhea" id="RHEA:21032"/>
        <dbReference type="ChEBI" id="CHEBI:15378"/>
        <dbReference type="ChEBI" id="CHEBI:58052"/>
        <dbReference type="ChEBI" id="CHEBI:58223"/>
        <dbReference type="ChEBI" id="CHEBI:132367"/>
        <dbReference type="ChEBI" id="CHEBI:132368"/>
        <dbReference type="EC" id="2.4.1.17"/>
    </reaction>
</comment>
<keyword evidence="3" id="KW-0328">Glycosyltransferase</keyword>
<feature type="signal peptide" evidence="6">
    <location>
        <begin position="1"/>
        <end position="16"/>
    </location>
</feature>
<evidence type="ECO:0000256" key="2">
    <source>
        <dbReference type="ARBA" id="ARBA00012544"/>
    </source>
</evidence>
<evidence type="ECO:0000313" key="7">
    <source>
        <dbReference type="EMBL" id="CAD2186250.1"/>
    </source>
</evidence>
<dbReference type="CDD" id="cd03784">
    <property type="entry name" value="GT1_Gtf-like"/>
    <property type="match status" value="1"/>
</dbReference>
<dbReference type="FunFam" id="3.40.50.2000:FF:000021">
    <property type="entry name" value="UDP-glucuronosyltransferase"/>
    <property type="match status" value="1"/>
</dbReference>
<feature type="chain" id="PRO_5028187818" description="glucuronosyltransferase" evidence="6">
    <location>
        <begin position="17"/>
        <end position="443"/>
    </location>
</feature>
<dbReference type="Pfam" id="PF00201">
    <property type="entry name" value="UDPGT"/>
    <property type="match status" value="1"/>
</dbReference>
<protein>
    <recommendedName>
        <fullName evidence="2">glucuronosyltransferase</fullName>
        <ecNumber evidence="2">2.4.1.17</ecNumber>
    </recommendedName>
</protein>
<dbReference type="EC" id="2.4.1.17" evidence="2"/>
<comment type="caution">
    <text evidence="7">The sequence shown here is derived from an EMBL/GenBank/DDBJ whole genome shotgun (WGS) entry which is preliminary data.</text>
</comment>
<dbReference type="InterPro" id="IPR050271">
    <property type="entry name" value="UDP-glycosyltransferase"/>
</dbReference>
<evidence type="ECO:0000256" key="4">
    <source>
        <dbReference type="ARBA" id="ARBA00022679"/>
    </source>
</evidence>
<keyword evidence="6" id="KW-0732">Signal</keyword>
<gene>
    <name evidence="7" type="ORF">MENT_LOCUS38730</name>
</gene>
<evidence type="ECO:0000256" key="6">
    <source>
        <dbReference type="SAM" id="SignalP"/>
    </source>
</evidence>
<dbReference type="EMBL" id="CAJEWN010000579">
    <property type="protein sequence ID" value="CAD2186250.1"/>
    <property type="molecule type" value="Genomic_DNA"/>
</dbReference>
<dbReference type="Proteomes" id="UP000580250">
    <property type="component" value="Unassembled WGS sequence"/>
</dbReference>
<dbReference type="Gene3D" id="3.40.50.2000">
    <property type="entry name" value="Glycogen Phosphorylase B"/>
    <property type="match status" value="1"/>
</dbReference>